<dbReference type="Proteomes" id="UP000293142">
    <property type="component" value="Unassembled WGS sequence"/>
</dbReference>
<dbReference type="InterPro" id="IPR001054">
    <property type="entry name" value="A/G_cyclase"/>
</dbReference>
<name>A0A4Q9DZI3_9BACL</name>
<keyword evidence="5" id="KW-1185">Reference proteome</keyword>
<dbReference type="GO" id="GO:0035556">
    <property type="term" value="P:intracellular signal transduction"/>
    <property type="evidence" value="ECO:0007669"/>
    <property type="project" value="InterPro"/>
</dbReference>
<dbReference type="PROSITE" id="PS50125">
    <property type="entry name" value="GUANYLATE_CYCLASE_2"/>
    <property type="match status" value="1"/>
</dbReference>
<dbReference type="SMART" id="SM00044">
    <property type="entry name" value="CYCc"/>
    <property type="match status" value="1"/>
</dbReference>
<dbReference type="CDD" id="cd07302">
    <property type="entry name" value="CHD"/>
    <property type="match status" value="1"/>
</dbReference>
<dbReference type="GO" id="GO:0004016">
    <property type="term" value="F:adenylate cyclase activity"/>
    <property type="evidence" value="ECO:0007669"/>
    <property type="project" value="UniProtKB-ARBA"/>
</dbReference>
<keyword evidence="2" id="KW-0472">Membrane</keyword>
<protein>
    <submittedName>
        <fullName evidence="4">Adenylate/guanylate cyclase domain-containing protein</fullName>
    </submittedName>
</protein>
<dbReference type="Gene3D" id="3.30.70.1230">
    <property type="entry name" value="Nucleotide cyclase"/>
    <property type="match status" value="1"/>
</dbReference>
<feature type="transmembrane region" description="Helical" evidence="2">
    <location>
        <begin position="302"/>
        <end position="320"/>
    </location>
</feature>
<dbReference type="SMART" id="SM01080">
    <property type="entry name" value="CHASE2"/>
    <property type="match status" value="1"/>
</dbReference>
<evidence type="ECO:0000259" key="3">
    <source>
        <dbReference type="PROSITE" id="PS50125"/>
    </source>
</evidence>
<comment type="caution">
    <text evidence="4">The sequence shown here is derived from an EMBL/GenBank/DDBJ whole genome shotgun (WGS) entry which is preliminary data.</text>
</comment>
<organism evidence="4 5">
    <name type="scientific">Paenibacillus thalictri</name>
    <dbReference type="NCBI Taxonomy" id="2527873"/>
    <lineage>
        <taxon>Bacteria</taxon>
        <taxon>Bacillati</taxon>
        <taxon>Bacillota</taxon>
        <taxon>Bacilli</taxon>
        <taxon>Bacillales</taxon>
        <taxon>Paenibacillaceae</taxon>
        <taxon>Paenibacillus</taxon>
    </lineage>
</organism>
<dbReference type="InterPro" id="IPR029787">
    <property type="entry name" value="Nucleotide_cyclase"/>
</dbReference>
<gene>
    <name evidence="4" type="ORF">EYB31_04440</name>
</gene>
<keyword evidence="2" id="KW-0812">Transmembrane</keyword>
<proteinExistence type="inferred from homology"/>
<dbReference type="SUPFAM" id="SSF55073">
    <property type="entry name" value="Nucleotide cyclase"/>
    <property type="match status" value="1"/>
</dbReference>
<dbReference type="OrthoDB" id="9806704at2"/>
<feature type="transmembrane region" description="Helical" evidence="2">
    <location>
        <begin position="351"/>
        <end position="372"/>
    </location>
</feature>
<evidence type="ECO:0000256" key="2">
    <source>
        <dbReference type="SAM" id="Phobius"/>
    </source>
</evidence>
<dbReference type="PANTHER" id="PTHR43081">
    <property type="entry name" value="ADENYLATE CYCLASE, TERMINAL-DIFFERENTIATION SPECIFIC-RELATED"/>
    <property type="match status" value="1"/>
</dbReference>
<sequence length="616" mass="67221">MKFVLNKSAVIAAGNVLVVLICLFLFASGVLGVLSHAVYDFNMKNSMSHEPHEDIVVVGIDTESIKTVGPYPWDRKVYAKLIDLLEKAGAKVIAFDIELYTESNNPDSDKALAQELSKYKNIIVPSHADLEGQISRSTVVKKGELIMAEKVVQPIPIFASSVQKAHINAAFDDDGVVRNNWLQINSPDGIFPSMGFKAAEMAGTNVQPYLNLPTLPNHPKSEIAIKWDAGEYDFETIPFAKVLNGGVPASIFKDRIVFVGYTAPGSDEGITPIEKHIHMVYAHANIANQILKGTKVTFANSWIPILLAALAIAVIGLLTWRLKAIMGVLLVLVAVIALFAVQFFVFKSSSVFVDVVGVIISGLVAYVGNIAMKTYFETKQKNYITKQFGRYISPDLVKEIASSDKEIQLGGISKELTVLFLDVRGFTPLSEKLNPEEVVGFLNMMFDLITERALVNHGTIDKFIGDAAMILYNAPLDVPNHPYYAVKTAYDIQKGMEKVRADVLEKYGVTIAVGIGINTGNVVVGNIGSYLRVDYTAIGDNVNTAARIESNTSPNQVLVSEVTYELTKEYFEYNYAGEKLMKGKSVPLKLFEVLGVKGAPADAAERGDAQTPGRAS</sequence>
<dbReference type="AlphaFoldDB" id="A0A4Q9DZI3"/>
<reference evidence="4 5" key="1">
    <citation type="submission" date="2019-02" db="EMBL/GenBank/DDBJ databases">
        <title>Paenibacillus sp. nov., isolated from surface-sterilized tissue of Thalictrum simplex L.</title>
        <authorList>
            <person name="Tuo L."/>
        </authorList>
    </citation>
    <scope>NUCLEOTIDE SEQUENCE [LARGE SCALE GENOMIC DNA]</scope>
    <source>
        <strain evidence="4 5">N2SHLJ1</strain>
    </source>
</reference>
<evidence type="ECO:0000313" key="4">
    <source>
        <dbReference type="EMBL" id="TBL81338.1"/>
    </source>
</evidence>
<dbReference type="RefSeq" id="WP_131012050.1">
    <property type="nucleotide sequence ID" value="NZ_SIRE01000003.1"/>
</dbReference>
<dbReference type="InterPro" id="IPR007890">
    <property type="entry name" value="CHASE2"/>
</dbReference>
<dbReference type="GO" id="GO:0006171">
    <property type="term" value="P:cAMP biosynthetic process"/>
    <property type="evidence" value="ECO:0007669"/>
    <property type="project" value="TreeGrafter"/>
</dbReference>
<feature type="transmembrane region" description="Helical" evidence="2">
    <location>
        <begin position="327"/>
        <end position="345"/>
    </location>
</feature>
<dbReference type="PANTHER" id="PTHR43081:SF1">
    <property type="entry name" value="ADENYLATE CYCLASE, TERMINAL-DIFFERENTIATION SPECIFIC"/>
    <property type="match status" value="1"/>
</dbReference>
<feature type="domain" description="Guanylate cyclase" evidence="3">
    <location>
        <begin position="417"/>
        <end position="549"/>
    </location>
</feature>
<dbReference type="Pfam" id="PF00211">
    <property type="entry name" value="Guanylate_cyc"/>
    <property type="match status" value="1"/>
</dbReference>
<dbReference type="EMBL" id="SIRE01000003">
    <property type="protein sequence ID" value="TBL81338.1"/>
    <property type="molecule type" value="Genomic_DNA"/>
</dbReference>
<keyword evidence="2" id="KW-1133">Transmembrane helix</keyword>
<evidence type="ECO:0000256" key="1">
    <source>
        <dbReference type="ARBA" id="ARBA00005381"/>
    </source>
</evidence>
<dbReference type="InterPro" id="IPR050697">
    <property type="entry name" value="Adenylyl/Guanylyl_Cyclase_3/4"/>
</dbReference>
<evidence type="ECO:0000313" key="5">
    <source>
        <dbReference type="Proteomes" id="UP000293142"/>
    </source>
</evidence>
<comment type="similarity">
    <text evidence="1">Belongs to the adenylyl cyclase class-3 family.</text>
</comment>
<dbReference type="Pfam" id="PF05226">
    <property type="entry name" value="CHASE2"/>
    <property type="match status" value="1"/>
</dbReference>
<accession>A0A4Q9DZI3</accession>